<dbReference type="PROSITE" id="PS51864">
    <property type="entry name" value="ASTACIN"/>
    <property type="match status" value="1"/>
</dbReference>
<dbReference type="PROSITE" id="PS01180">
    <property type="entry name" value="CUB"/>
    <property type="match status" value="1"/>
</dbReference>
<organism evidence="14 15">
    <name type="scientific">Magallana gigas</name>
    <name type="common">Pacific oyster</name>
    <name type="synonym">Crassostrea gigas</name>
    <dbReference type="NCBI Taxonomy" id="29159"/>
    <lineage>
        <taxon>Eukaryota</taxon>
        <taxon>Metazoa</taxon>
        <taxon>Spiralia</taxon>
        <taxon>Lophotrochozoa</taxon>
        <taxon>Mollusca</taxon>
        <taxon>Bivalvia</taxon>
        <taxon>Autobranchia</taxon>
        <taxon>Pteriomorphia</taxon>
        <taxon>Ostreida</taxon>
        <taxon>Ostreoidea</taxon>
        <taxon>Ostreidae</taxon>
        <taxon>Magallana</taxon>
    </lineage>
</organism>
<dbReference type="Gene3D" id="3.40.390.10">
    <property type="entry name" value="Collagenase (Catalytic Domain)"/>
    <property type="match status" value="1"/>
</dbReference>
<dbReference type="AlphaFoldDB" id="A0A8W8MW91"/>
<feature type="region of interest" description="Disordered" evidence="10">
    <location>
        <begin position="1"/>
        <end position="22"/>
    </location>
</feature>
<dbReference type="InterPro" id="IPR001506">
    <property type="entry name" value="Peptidase_M12A"/>
</dbReference>
<dbReference type="EnsemblMetazoa" id="G3630.2">
    <property type="protein sequence ID" value="G3630.2:cds"/>
    <property type="gene ID" value="G3630"/>
</dbReference>
<dbReference type="InterPro" id="IPR034035">
    <property type="entry name" value="Astacin-like_dom"/>
</dbReference>
<dbReference type="CDD" id="cd00054">
    <property type="entry name" value="EGF_CA"/>
    <property type="match status" value="1"/>
</dbReference>
<dbReference type="GO" id="GO:0006508">
    <property type="term" value="P:proteolysis"/>
    <property type="evidence" value="ECO:0007669"/>
    <property type="project" value="UniProtKB-KW"/>
</dbReference>
<protein>
    <recommendedName>
        <fullName evidence="9">Metalloendopeptidase</fullName>
        <ecNumber evidence="9">3.4.24.-</ecNumber>
    </recommendedName>
</protein>
<evidence type="ECO:0000256" key="8">
    <source>
        <dbReference type="PROSITE-ProRule" id="PRU01211"/>
    </source>
</evidence>
<evidence type="ECO:0000256" key="10">
    <source>
        <dbReference type="SAM" id="MobiDB-lite"/>
    </source>
</evidence>
<evidence type="ECO:0000313" key="15">
    <source>
        <dbReference type="Proteomes" id="UP000005408"/>
    </source>
</evidence>
<dbReference type="SUPFAM" id="SSF57196">
    <property type="entry name" value="EGF/Laminin"/>
    <property type="match status" value="1"/>
</dbReference>
<dbReference type="PRINTS" id="PR00480">
    <property type="entry name" value="ASTACIN"/>
</dbReference>
<dbReference type="SUPFAM" id="SSF49854">
    <property type="entry name" value="Spermadhesin, CUB domain"/>
    <property type="match status" value="1"/>
</dbReference>
<dbReference type="SUPFAM" id="SSF55486">
    <property type="entry name" value="Metalloproteases ('zincins'), catalytic domain"/>
    <property type="match status" value="1"/>
</dbReference>
<dbReference type="CDD" id="cd00041">
    <property type="entry name" value="CUB"/>
    <property type="match status" value="1"/>
</dbReference>
<evidence type="ECO:0000256" key="6">
    <source>
        <dbReference type="ARBA" id="ARBA00023157"/>
    </source>
</evidence>
<feature type="compositionally biased region" description="Basic and acidic residues" evidence="10">
    <location>
        <begin position="1"/>
        <end position="17"/>
    </location>
</feature>
<dbReference type="PROSITE" id="PS01186">
    <property type="entry name" value="EGF_2"/>
    <property type="match status" value="1"/>
</dbReference>
<feature type="binding site" evidence="8">
    <location>
        <position position="162"/>
    </location>
    <ligand>
        <name>Zn(2+)</name>
        <dbReference type="ChEBI" id="CHEBI:29105"/>
        <note>catalytic</note>
    </ligand>
</feature>
<dbReference type="InterPro" id="IPR000742">
    <property type="entry name" value="EGF"/>
</dbReference>
<keyword evidence="7" id="KW-0245">EGF-like domain</keyword>
<feature type="binding site" evidence="8">
    <location>
        <position position="152"/>
    </location>
    <ligand>
        <name>Zn(2+)</name>
        <dbReference type="ChEBI" id="CHEBI:29105"/>
        <note>catalytic</note>
    </ligand>
</feature>
<evidence type="ECO:0000259" key="13">
    <source>
        <dbReference type="PROSITE" id="PS51864"/>
    </source>
</evidence>
<keyword evidence="4 8" id="KW-0862">Zinc</keyword>
<dbReference type="Proteomes" id="UP000005408">
    <property type="component" value="Unassembled WGS sequence"/>
</dbReference>
<comment type="cofactor">
    <cofactor evidence="8 9">
        <name>Zn(2+)</name>
        <dbReference type="ChEBI" id="CHEBI:29105"/>
    </cofactor>
    <text evidence="8 9">Binds 1 zinc ion per subunit.</text>
</comment>
<keyword evidence="3 8" id="KW-0378">Hydrolase</keyword>
<feature type="domain" description="EGF-like" evidence="12">
    <location>
        <begin position="436"/>
        <end position="474"/>
    </location>
</feature>
<keyword evidence="2 8" id="KW-0479">Metal-binding</keyword>
<evidence type="ECO:0000259" key="11">
    <source>
        <dbReference type="PROSITE" id="PS01180"/>
    </source>
</evidence>
<dbReference type="InterPro" id="IPR000859">
    <property type="entry name" value="CUB_dom"/>
</dbReference>
<dbReference type="Pfam" id="PF01400">
    <property type="entry name" value="Astacin"/>
    <property type="match status" value="1"/>
</dbReference>
<evidence type="ECO:0000313" key="14">
    <source>
        <dbReference type="EnsemblMetazoa" id="G3630.1:cds"/>
    </source>
</evidence>
<keyword evidence="5 8" id="KW-0482">Metalloprotease</keyword>
<feature type="active site" evidence="8">
    <location>
        <position position="153"/>
    </location>
</feature>
<dbReference type="InterPro" id="IPR006026">
    <property type="entry name" value="Peptidase_Metallo"/>
</dbReference>
<dbReference type="Gene3D" id="2.60.120.290">
    <property type="entry name" value="Spermadhesin, CUB domain"/>
    <property type="match status" value="1"/>
</dbReference>
<keyword evidence="1 8" id="KW-0645">Protease</keyword>
<dbReference type="SMART" id="SM00042">
    <property type="entry name" value="CUB"/>
    <property type="match status" value="1"/>
</dbReference>
<proteinExistence type="predicted"/>
<evidence type="ECO:0000256" key="7">
    <source>
        <dbReference type="PROSITE-ProRule" id="PRU00076"/>
    </source>
</evidence>
<dbReference type="Pfam" id="PF00431">
    <property type="entry name" value="CUB"/>
    <property type="match status" value="1"/>
</dbReference>
<evidence type="ECO:0000256" key="9">
    <source>
        <dbReference type="RuleBase" id="RU361183"/>
    </source>
</evidence>
<dbReference type="GO" id="GO:0008270">
    <property type="term" value="F:zinc ion binding"/>
    <property type="evidence" value="ECO:0007669"/>
    <property type="project" value="UniProtKB-UniRule"/>
</dbReference>
<dbReference type="SMART" id="SM00235">
    <property type="entry name" value="ZnMc"/>
    <property type="match status" value="1"/>
</dbReference>
<dbReference type="PANTHER" id="PTHR10127">
    <property type="entry name" value="DISCOIDIN, CUB, EGF, LAMININ , AND ZINC METALLOPROTEASE DOMAIN CONTAINING"/>
    <property type="match status" value="1"/>
</dbReference>
<dbReference type="PROSITE" id="PS00022">
    <property type="entry name" value="EGF_1"/>
    <property type="match status" value="1"/>
</dbReference>
<dbReference type="CDD" id="cd04280">
    <property type="entry name" value="ZnMc_astacin_like"/>
    <property type="match status" value="1"/>
</dbReference>
<evidence type="ECO:0000256" key="1">
    <source>
        <dbReference type="ARBA" id="ARBA00022670"/>
    </source>
</evidence>
<dbReference type="InterPro" id="IPR035914">
    <property type="entry name" value="Sperma_CUB_dom_sf"/>
</dbReference>
<feature type="domain" description="Peptidase M12A" evidence="13">
    <location>
        <begin position="49"/>
        <end position="254"/>
    </location>
</feature>
<dbReference type="Gene3D" id="2.10.25.10">
    <property type="entry name" value="Laminin"/>
    <property type="match status" value="1"/>
</dbReference>
<feature type="disulfide bond" evidence="7">
    <location>
        <begin position="464"/>
        <end position="473"/>
    </location>
</feature>
<dbReference type="EnsemblMetazoa" id="G3630.1">
    <property type="protein sequence ID" value="G3630.1:cds"/>
    <property type="gene ID" value="G3630"/>
</dbReference>
<feature type="domain" description="CUB" evidence="11">
    <location>
        <begin position="293"/>
        <end position="413"/>
    </location>
</feature>
<dbReference type="PANTHER" id="PTHR10127:SF780">
    <property type="entry name" value="METALLOENDOPEPTIDASE"/>
    <property type="match status" value="1"/>
</dbReference>
<dbReference type="InterPro" id="IPR024079">
    <property type="entry name" value="MetalloPept_cat_dom_sf"/>
</dbReference>
<dbReference type="EC" id="3.4.24.-" evidence="9"/>
<evidence type="ECO:0000256" key="5">
    <source>
        <dbReference type="ARBA" id="ARBA00023049"/>
    </source>
</evidence>
<keyword evidence="15" id="KW-1185">Reference proteome</keyword>
<dbReference type="PROSITE" id="PS50026">
    <property type="entry name" value="EGF_3"/>
    <property type="match status" value="1"/>
</dbReference>
<accession>A0A8W8MW91</accession>
<reference evidence="14" key="1">
    <citation type="submission" date="2022-08" db="UniProtKB">
        <authorList>
            <consortium name="EnsemblMetazoa"/>
        </authorList>
    </citation>
    <scope>IDENTIFICATION</scope>
    <source>
        <strain evidence="14">05x7-T-G4-1.051#20</strain>
    </source>
</reference>
<sequence>MVDHHGGKTFREADTENPRTSQTAEALLEEDTHDVHRKPIQTADNGRRSFLKGESLLWTNGIIPFKINKNVDDACREEISRAIAVFNDNTCLKWEPYSGSGKDHVEFFTGGISSSYVGNIQVSKYGHLYEPKLTNQPINIDSRHCTLHVVLHEMGHTVGMTHEQSRSDRDQYVTVHWEHVLEGEDNQNLAKEDTENHNIPYDYSSLMHYSVYAFSKDGEKTLEYTNTDYEFLGLRENTLSFYDIEDITKAYNCTRKCAGKECQNAGYLDHTCSCRCPKYLEGPTCDKVKTENCGGIITLQDQNDQQSIVSPNYPQSYSAGQNCIWLVKAPKGHGIELSSPDFDLPDNSLKRCNHWLEVRFNLIGQPGPLYCGDSLPVIETSSGGESHLLLLKFDSTNQFVDSGKGFHLNVRIKAQFNHSNGLVTDTSDDSVFVDDVINHCEVDPDWCYNEGTCVFRNGEVSCLCSDGYSGDFCEHSDNSKEATDKSTQYLAVLGTYSCHPSTACSIINLYSGFTWRMEEQGLVVSPQTGPKGSQAGFSIPFKVTENRDMCLEIHFRRLRAGTPCGVLEVTKHVEGADFGYGGYQYDLSLYRGGCGEGGKTVSSPISSFVGETTSVSLKVSLEEDGEFNIAIENISIIDGYC</sequence>
<evidence type="ECO:0000256" key="3">
    <source>
        <dbReference type="ARBA" id="ARBA00022801"/>
    </source>
</evidence>
<comment type="caution">
    <text evidence="7">Lacks conserved residue(s) required for the propagation of feature annotation.</text>
</comment>
<evidence type="ECO:0000256" key="4">
    <source>
        <dbReference type="ARBA" id="ARBA00022833"/>
    </source>
</evidence>
<feature type="binding site" evidence="8">
    <location>
        <position position="156"/>
    </location>
    <ligand>
        <name>Zn(2+)</name>
        <dbReference type="ChEBI" id="CHEBI:29105"/>
        <note>catalytic</note>
    </ligand>
</feature>
<evidence type="ECO:0000259" key="12">
    <source>
        <dbReference type="PROSITE" id="PS50026"/>
    </source>
</evidence>
<name>A0A8W8MW91_MAGGI</name>
<dbReference type="GO" id="GO:0004222">
    <property type="term" value="F:metalloendopeptidase activity"/>
    <property type="evidence" value="ECO:0007669"/>
    <property type="project" value="UniProtKB-UniRule"/>
</dbReference>
<keyword evidence="6 7" id="KW-1015">Disulfide bond</keyword>
<evidence type="ECO:0000256" key="2">
    <source>
        <dbReference type="ARBA" id="ARBA00022723"/>
    </source>
</evidence>